<keyword evidence="2" id="KW-0067">ATP-binding</keyword>
<dbReference type="PATRIC" id="fig|662479.7.peg.1466"/>
<dbReference type="EMBL" id="AOLN01000011">
    <property type="protein sequence ID" value="ELZ94854.1"/>
    <property type="molecule type" value="Genomic_DNA"/>
</dbReference>
<organism evidence="6 7">
    <name type="scientific">Haloferax mucosum ATCC BAA-1512</name>
    <dbReference type="NCBI Taxonomy" id="662479"/>
    <lineage>
        <taxon>Archaea</taxon>
        <taxon>Methanobacteriati</taxon>
        <taxon>Methanobacteriota</taxon>
        <taxon>Stenosarchaea group</taxon>
        <taxon>Halobacteria</taxon>
        <taxon>Halobacteriales</taxon>
        <taxon>Haloferacaceae</taxon>
        <taxon>Haloferax</taxon>
    </lineage>
</organism>
<dbReference type="GO" id="GO:0016887">
    <property type="term" value="F:ATP hydrolysis activity"/>
    <property type="evidence" value="ECO:0007669"/>
    <property type="project" value="InterPro"/>
</dbReference>
<dbReference type="PROSITE" id="PS50893">
    <property type="entry name" value="ABC_TRANSPORTER_2"/>
    <property type="match status" value="2"/>
</dbReference>
<comment type="caution">
    <text evidence="6">The sequence shown here is derived from an EMBL/GenBank/DDBJ whole genome shotgun (WGS) entry which is preliminary data.</text>
</comment>
<dbReference type="PANTHER" id="PTHR19248">
    <property type="entry name" value="ATP-BINDING TRANSPORT PROTEIN-RELATED"/>
    <property type="match status" value="1"/>
</dbReference>
<dbReference type="InterPro" id="IPR013283">
    <property type="entry name" value="RLI1"/>
</dbReference>
<proteinExistence type="predicted"/>
<dbReference type="RefSeq" id="WP_008319669.1">
    <property type="nucleotide sequence ID" value="NZ_AOLN01000011.1"/>
</dbReference>
<dbReference type="SUPFAM" id="SSF52540">
    <property type="entry name" value="P-loop containing nucleoside triphosphate hydrolases"/>
    <property type="match status" value="2"/>
</dbReference>
<gene>
    <name evidence="6" type="ORF">C440_07257</name>
</gene>
<dbReference type="PROSITE" id="PS51379">
    <property type="entry name" value="4FE4S_FER_2"/>
    <property type="match status" value="1"/>
</dbReference>
<dbReference type="InterPro" id="IPR017871">
    <property type="entry name" value="ABC_transporter-like_CS"/>
</dbReference>
<accession>M0IHB7</accession>
<keyword evidence="1" id="KW-0547">Nucleotide-binding</keyword>
<dbReference type="InterPro" id="IPR034348">
    <property type="entry name" value="RLI_dom_1"/>
</dbReference>
<dbReference type="Pfam" id="PF04068">
    <property type="entry name" value="Fer4_RLI"/>
    <property type="match status" value="1"/>
</dbReference>
<feature type="region of interest" description="Disordered" evidence="3">
    <location>
        <begin position="575"/>
        <end position="604"/>
    </location>
</feature>
<dbReference type="Pfam" id="PF00005">
    <property type="entry name" value="ABC_tran"/>
    <property type="match status" value="2"/>
</dbReference>
<dbReference type="InterPro" id="IPR003439">
    <property type="entry name" value="ABC_transporter-like_ATP-bd"/>
</dbReference>
<dbReference type="Proteomes" id="UP000011550">
    <property type="component" value="Unassembled WGS sequence"/>
</dbReference>
<dbReference type="SUPFAM" id="SSF54862">
    <property type="entry name" value="4Fe-4S ferredoxins"/>
    <property type="match status" value="1"/>
</dbReference>
<dbReference type="NCBIfam" id="NF009945">
    <property type="entry name" value="PRK13409.1"/>
    <property type="match status" value="1"/>
</dbReference>
<dbReference type="AlphaFoldDB" id="M0IHB7"/>
<dbReference type="FunFam" id="3.40.50.300:FF:000152">
    <property type="entry name" value="ATP-binding cassette, sub-family E, member 1"/>
    <property type="match status" value="1"/>
</dbReference>
<dbReference type="STRING" id="662479.C440_07257"/>
<evidence type="ECO:0000256" key="2">
    <source>
        <dbReference type="ARBA" id="ARBA00022840"/>
    </source>
</evidence>
<dbReference type="PROSITE" id="PS00211">
    <property type="entry name" value="ABC_TRANSPORTER_1"/>
    <property type="match status" value="2"/>
</dbReference>
<protein>
    <submittedName>
        <fullName evidence="6">ATPase RIL</fullName>
    </submittedName>
</protein>
<evidence type="ECO:0000256" key="1">
    <source>
        <dbReference type="ARBA" id="ARBA00022741"/>
    </source>
</evidence>
<evidence type="ECO:0000313" key="7">
    <source>
        <dbReference type="Proteomes" id="UP000011550"/>
    </source>
</evidence>
<dbReference type="GO" id="GO:0005524">
    <property type="term" value="F:ATP binding"/>
    <property type="evidence" value="ECO:0007669"/>
    <property type="project" value="UniProtKB-KW"/>
</dbReference>
<dbReference type="InterPro" id="IPR003593">
    <property type="entry name" value="AAA+_ATPase"/>
</dbReference>
<evidence type="ECO:0000256" key="3">
    <source>
        <dbReference type="SAM" id="MobiDB-lite"/>
    </source>
</evidence>
<dbReference type="PRINTS" id="PR01868">
    <property type="entry name" value="ABCEFAMILY"/>
</dbReference>
<evidence type="ECO:0000259" key="4">
    <source>
        <dbReference type="PROSITE" id="PS50893"/>
    </source>
</evidence>
<feature type="domain" description="4Fe-4S ferredoxin-type" evidence="5">
    <location>
        <begin position="50"/>
        <end position="81"/>
    </location>
</feature>
<dbReference type="CDD" id="cd03236">
    <property type="entry name" value="ABC_RNaseL_inhibitor_domain1"/>
    <property type="match status" value="1"/>
</dbReference>
<dbReference type="InterPro" id="IPR027417">
    <property type="entry name" value="P-loop_NTPase"/>
</dbReference>
<reference evidence="6 7" key="1">
    <citation type="journal article" date="2014" name="PLoS Genet.">
        <title>Phylogenetically driven sequencing of extremely halophilic archaea reveals strategies for static and dynamic osmo-response.</title>
        <authorList>
            <person name="Becker E.A."/>
            <person name="Seitzer P.M."/>
            <person name="Tritt A."/>
            <person name="Larsen D."/>
            <person name="Krusor M."/>
            <person name="Yao A.I."/>
            <person name="Wu D."/>
            <person name="Madern D."/>
            <person name="Eisen J.A."/>
            <person name="Darling A.E."/>
            <person name="Facciotti M.T."/>
        </authorList>
    </citation>
    <scope>NUCLEOTIDE SEQUENCE [LARGE SCALE GENOMIC DNA]</scope>
    <source>
        <strain evidence="6 7">ATCC BAA-1512</strain>
    </source>
</reference>
<dbReference type="OrthoDB" id="30658at2157"/>
<dbReference type="SMART" id="SM00382">
    <property type="entry name" value="AAA"/>
    <property type="match status" value="2"/>
</dbReference>
<keyword evidence="7" id="KW-1185">Reference proteome</keyword>
<name>M0IHB7_9EURY</name>
<feature type="domain" description="ABC transporter" evidence="4">
    <location>
        <begin position="76"/>
        <end position="325"/>
    </location>
</feature>
<dbReference type="InterPro" id="IPR007209">
    <property type="entry name" value="RNaseL-inhib-like_metal-bd_dom"/>
</dbReference>
<dbReference type="InterPro" id="IPR017896">
    <property type="entry name" value="4Fe4S_Fe-S-bd"/>
</dbReference>
<dbReference type="Gene3D" id="3.40.50.300">
    <property type="entry name" value="P-loop containing nucleotide triphosphate hydrolases"/>
    <property type="match status" value="2"/>
</dbReference>
<feature type="domain" description="ABC transporter" evidence="4">
    <location>
        <begin position="353"/>
        <end position="568"/>
    </location>
</feature>
<sequence>MADDSIAVVDLDRCSPDRCSYECSNFCPPNRTGKECITLRGEDAEQGGPDQVRISEEICLGETCGICVEKCPFDAIEIINLPSELDEDPTHRYGENAFSLYGLPVPESGSVTGILGPNGIGKTTAVRALAGEMVPNLGNYADDPTWEAVLDRFRGTELQNYVGRVRDGDVTIARKPQYVDQIPKQFDGTARELLEATDERGALDSYIDRLDIAPVVDNEIDTLSGGELQRVALAATLARDRDFYFLDEISPYLDIGQRVTAARLIRELAEEEDRAVLVVEHDLAILDLLADTLHVAYGEPGAYGVVTDPKSVRNGINEYLKGYLSNENMRIRPEAITFEEHAPRETTKAEPLIEYPELSKSYGEGEFSLDVEGGTIYNGEVLGIVGPNGIGKSTLAKLFTGDLTPDVGELDFALDISYKPQYIEIDQPMRVDAFLSSITDQFGSSYWNTEIANPLQLNRIMERNLTDLSGGERQRVAIAACLSQDADLYLLDEPSAHLDVEQRVQATSAIRRYAENHDATVMVIDHDIYMMDLLADRLMVFDGEPSIEGHASMPQEMRDGMNDFLADLDITFRRDERTQRPRINKPGSQLDREQKRSGEYYYSE</sequence>
<evidence type="ECO:0000313" key="6">
    <source>
        <dbReference type="EMBL" id="ELZ94854.1"/>
    </source>
</evidence>
<evidence type="ECO:0000259" key="5">
    <source>
        <dbReference type="PROSITE" id="PS51379"/>
    </source>
</evidence>
<dbReference type="FunFam" id="3.40.50.300:FF:001546">
    <property type="entry name" value="RNase L inhibitor homolog"/>
    <property type="match status" value="1"/>
</dbReference>